<gene>
    <name evidence="2" type="ORF">NDU88_001626</name>
</gene>
<sequence length="120" mass="13450">MVRDTGPHYEGTSALREQVADSQQKRGIHNDHLLNKRRARTPDIQVGDLVLFQNRQPGGKFRLPFEPSPWMVSRVQGTMFTANQGDESVTRNVLFFKRYLGTGASLDAEAQDVRGCCGES</sequence>
<comment type="caution">
    <text evidence="2">The sequence shown here is derived from an EMBL/GenBank/DDBJ whole genome shotgun (WGS) entry which is preliminary data.</text>
</comment>
<evidence type="ECO:0000256" key="1">
    <source>
        <dbReference type="SAM" id="MobiDB-lite"/>
    </source>
</evidence>
<proteinExistence type="predicted"/>
<dbReference type="Proteomes" id="UP001066276">
    <property type="component" value="Chromosome 9"/>
</dbReference>
<evidence type="ECO:0000313" key="2">
    <source>
        <dbReference type="EMBL" id="KAJ1104214.1"/>
    </source>
</evidence>
<protein>
    <submittedName>
        <fullName evidence="2">Uncharacterized protein</fullName>
    </submittedName>
</protein>
<accession>A0AAV7MM92</accession>
<name>A0AAV7MM92_PLEWA</name>
<dbReference type="AlphaFoldDB" id="A0AAV7MM92"/>
<reference evidence="2" key="1">
    <citation type="journal article" date="2022" name="bioRxiv">
        <title>Sequencing and chromosome-scale assembly of the giantPleurodeles waltlgenome.</title>
        <authorList>
            <person name="Brown T."/>
            <person name="Elewa A."/>
            <person name="Iarovenko S."/>
            <person name="Subramanian E."/>
            <person name="Araus A.J."/>
            <person name="Petzold A."/>
            <person name="Susuki M."/>
            <person name="Suzuki K.-i.T."/>
            <person name="Hayashi T."/>
            <person name="Toyoda A."/>
            <person name="Oliveira C."/>
            <person name="Osipova E."/>
            <person name="Leigh N.D."/>
            <person name="Simon A."/>
            <person name="Yun M.H."/>
        </authorList>
    </citation>
    <scope>NUCLEOTIDE SEQUENCE</scope>
    <source>
        <strain evidence="2">20211129_DDA</strain>
        <tissue evidence="2">Liver</tissue>
    </source>
</reference>
<dbReference type="EMBL" id="JANPWB010000013">
    <property type="protein sequence ID" value="KAJ1104214.1"/>
    <property type="molecule type" value="Genomic_DNA"/>
</dbReference>
<evidence type="ECO:0000313" key="3">
    <source>
        <dbReference type="Proteomes" id="UP001066276"/>
    </source>
</evidence>
<feature type="region of interest" description="Disordered" evidence="1">
    <location>
        <begin position="1"/>
        <end position="31"/>
    </location>
</feature>
<keyword evidence="3" id="KW-1185">Reference proteome</keyword>
<organism evidence="2 3">
    <name type="scientific">Pleurodeles waltl</name>
    <name type="common">Iberian ribbed newt</name>
    <dbReference type="NCBI Taxonomy" id="8319"/>
    <lineage>
        <taxon>Eukaryota</taxon>
        <taxon>Metazoa</taxon>
        <taxon>Chordata</taxon>
        <taxon>Craniata</taxon>
        <taxon>Vertebrata</taxon>
        <taxon>Euteleostomi</taxon>
        <taxon>Amphibia</taxon>
        <taxon>Batrachia</taxon>
        <taxon>Caudata</taxon>
        <taxon>Salamandroidea</taxon>
        <taxon>Salamandridae</taxon>
        <taxon>Pleurodelinae</taxon>
        <taxon>Pleurodeles</taxon>
    </lineage>
</organism>